<dbReference type="GO" id="GO:0016757">
    <property type="term" value="F:glycosyltransferase activity"/>
    <property type="evidence" value="ECO:0007669"/>
    <property type="project" value="UniProtKB-KW"/>
</dbReference>
<sequence precursor="true">MLAWLCIGLAALPAVMAAVNALFFRPPPRGTAASQVSVLIPARNEEAGIAACVASVLASVGAEIEVIVLDDASTDRTAAVVAEIAATDARVRVESAPELPAGWNGKQHACFALSRLARQPLLCFLDADVRLTPDAVARLIAFRARSGAALVSGFPRQETGTLLEKLLIPLINWLLVGYLPMAGMRFSRRAGFGAGCGQWFLTDRDSYVAVGGHAAVKASRHDGLTLPRAYRRAGFRTDVCDASGVAVCRMYRDAAGVWFGLSKNAREGMAAAAQLPVWTVLLGGGHVLPWVVAPVEPLAWVAVGLSVGLRLATAVWFRASLVGAVLHPVGVILLLAVQWTAAVRRPVGWKGRPAVASHSDVA</sequence>
<evidence type="ECO:0000256" key="2">
    <source>
        <dbReference type="SAM" id="SignalP"/>
    </source>
</evidence>
<keyword evidence="4" id="KW-0328">Glycosyltransferase</keyword>
<name>A0A517XUM1_9BACT</name>
<keyword evidence="1" id="KW-1133">Transmembrane helix</keyword>
<dbReference type="KEGG" id="uli:ETAA1_31510"/>
<evidence type="ECO:0000256" key="1">
    <source>
        <dbReference type="SAM" id="Phobius"/>
    </source>
</evidence>
<feature type="transmembrane region" description="Helical" evidence="1">
    <location>
        <begin position="324"/>
        <end position="342"/>
    </location>
</feature>
<keyword evidence="1" id="KW-0472">Membrane</keyword>
<dbReference type="EC" id="2.4.1.-" evidence="4"/>
<dbReference type="Pfam" id="PF00535">
    <property type="entry name" value="Glycos_transf_2"/>
    <property type="match status" value="1"/>
</dbReference>
<dbReference type="OrthoDB" id="9806525at2"/>
<feature type="chain" id="PRO_5021705568" evidence="2">
    <location>
        <begin position="18"/>
        <end position="362"/>
    </location>
</feature>
<dbReference type="InterPro" id="IPR001173">
    <property type="entry name" value="Glyco_trans_2-like"/>
</dbReference>
<dbReference type="RefSeq" id="WP_145239949.1">
    <property type="nucleotide sequence ID" value="NZ_CP036273.1"/>
</dbReference>
<organism evidence="4 5">
    <name type="scientific">Urbifossiella limnaea</name>
    <dbReference type="NCBI Taxonomy" id="2528023"/>
    <lineage>
        <taxon>Bacteria</taxon>
        <taxon>Pseudomonadati</taxon>
        <taxon>Planctomycetota</taxon>
        <taxon>Planctomycetia</taxon>
        <taxon>Gemmatales</taxon>
        <taxon>Gemmataceae</taxon>
        <taxon>Urbifossiella</taxon>
    </lineage>
</organism>
<proteinExistence type="predicted"/>
<accession>A0A517XUM1</accession>
<reference evidence="4 5" key="1">
    <citation type="submission" date="2019-02" db="EMBL/GenBank/DDBJ databases">
        <title>Deep-cultivation of Planctomycetes and their phenomic and genomic characterization uncovers novel biology.</title>
        <authorList>
            <person name="Wiegand S."/>
            <person name="Jogler M."/>
            <person name="Boedeker C."/>
            <person name="Pinto D."/>
            <person name="Vollmers J."/>
            <person name="Rivas-Marin E."/>
            <person name="Kohn T."/>
            <person name="Peeters S.H."/>
            <person name="Heuer A."/>
            <person name="Rast P."/>
            <person name="Oberbeckmann S."/>
            <person name="Bunk B."/>
            <person name="Jeske O."/>
            <person name="Meyerdierks A."/>
            <person name="Storesund J.E."/>
            <person name="Kallscheuer N."/>
            <person name="Luecker S."/>
            <person name="Lage O.M."/>
            <person name="Pohl T."/>
            <person name="Merkel B.J."/>
            <person name="Hornburger P."/>
            <person name="Mueller R.-W."/>
            <person name="Bruemmer F."/>
            <person name="Labrenz M."/>
            <person name="Spormann A.M."/>
            <person name="Op den Camp H."/>
            <person name="Overmann J."/>
            <person name="Amann R."/>
            <person name="Jetten M.S.M."/>
            <person name="Mascher T."/>
            <person name="Medema M.H."/>
            <person name="Devos D.P."/>
            <person name="Kaster A.-K."/>
            <person name="Ovreas L."/>
            <person name="Rohde M."/>
            <person name="Galperin M.Y."/>
            <person name="Jogler C."/>
        </authorList>
    </citation>
    <scope>NUCLEOTIDE SEQUENCE [LARGE SCALE GENOMIC DNA]</scope>
    <source>
        <strain evidence="4 5">ETA_A1</strain>
    </source>
</reference>
<keyword evidence="2" id="KW-0732">Signal</keyword>
<dbReference type="PANTHER" id="PTHR43646:SF3">
    <property type="entry name" value="SLR1566 PROTEIN"/>
    <property type="match status" value="1"/>
</dbReference>
<evidence type="ECO:0000313" key="4">
    <source>
        <dbReference type="EMBL" id="QDU21186.1"/>
    </source>
</evidence>
<evidence type="ECO:0000259" key="3">
    <source>
        <dbReference type="Pfam" id="PF00535"/>
    </source>
</evidence>
<feature type="signal peptide" evidence="2">
    <location>
        <begin position="1"/>
        <end position="17"/>
    </location>
</feature>
<keyword evidence="1" id="KW-0812">Transmembrane</keyword>
<dbReference type="AlphaFoldDB" id="A0A517XUM1"/>
<feature type="domain" description="Glycosyltransferase 2-like" evidence="3">
    <location>
        <begin position="37"/>
        <end position="162"/>
    </location>
</feature>
<gene>
    <name evidence="4" type="primary">crtQ</name>
    <name evidence="4" type="ORF">ETAA1_31510</name>
</gene>
<dbReference type="Gene3D" id="3.90.550.10">
    <property type="entry name" value="Spore Coat Polysaccharide Biosynthesis Protein SpsA, Chain A"/>
    <property type="match status" value="1"/>
</dbReference>
<dbReference type="Proteomes" id="UP000319576">
    <property type="component" value="Chromosome"/>
</dbReference>
<keyword evidence="4" id="KW-0808">Transferase</keyword>
<dbReference type="PANTHER" id="PTHR43646">
    <property type="entry name" value="GLYCOSYLTRANSFERASE"/>
    <property type="match status" value="1"/>
</dbReference>
<protein>
    <submittedName>
        <fullName evidence="4">4,4'-diaponeurosporenoate glycosyltransferase</fullName>
        <ecNumber evidence="4">2.4.1.-</ecNumber>
    </submittedName>
</protein>
<dbReference type="CDD" id="cd00761">
    <property type="entry name" value="Glyco_tranf_GTA_type"/>
    <property type="match status" value="1"/>
</dbReference>
<dbReference type="InterPro" id="IPR029044">
    <property type="entry name" value="Nucleotide-diphossugar_trans"/>
</dbReference>
<dbReference type="SUPFAM" id="SSF53448">
    <property type="entry name" value="Nucleotide-diphospho-sugar transferases"/>
    <property type="match status" value="1"/>
</dbReference>
<evidence type="ECO:0000313" key="5">
    <source>
        <dbReference type="Proteomes" id="UP000319576"/>
    </source>
</evidence>
<dbReference type="EMBL" id="CP036273">
    <property type="protein sequence ID" value="QDU21186.1"/>
    <property type="molecule type" value="Genomic_DNA"/>
</dbReference>
<keyword evidence="5" id="KW-1185">Reference proteome</keyword>